<feature type="domain" description="Antitoxin FitA-like ribbon-helix-helix" evidence="1">
    <location>
        <begin position="4"/>
        <end position="41"/>
    </location>
</feature>
<dbReference type="SUPFAM" id="SSF47598">
    <property type="entry name" value="Ribbon-helix-helix"/>
    <property type="match status" value="1"/>
</dbReference>
<dbReference type="InterPro" id="IPR013321">
    <property type="entry name" value="Arc_rbn_hlx_hlx"/>
</dbReference>
<keyword evidence="2" id="KW-0238">DNA-binding</keyword>
<protein>
    <submittedName>
        <fullName evidence="2">Arc family DNA-binding protein</fullName>
    </submittedName>
</protein>
<reference evidence="2 3" key="1">
    <citation type="submission" date="2019-12" db="EMBL/GenBank/DDBJ databases">
        <title>Novel species isolated from a subtropical stream in China.</title>
        <authorList>
            <person name="Lu H."/>
        </authorList>
    </citation>
    <scope>NUCLEOTIDE SEQUENCE [LARGE SCALE GENOMIC DNA]</scope>
    <source>
        <strain evidence="2 3">CY42W</strain>
    </source>
</reference>
<evidence type="ECO:0000313" key="3">
    <source>
        <dbReference type="Proteomes" id="UP000642144"/>
    </source>
</evidence>
<dbReference type="Pfam" id="PF22513">
    <property type="entry name" value="FitA-like_RHH"/>
    <property type="match status" value="1"/>
</dbReference>
<organism evidence="2 3">
    <name type="scientific">Duganella levis</name>
    <dbReference type="NCBI Taxonomy" id="2692169"/>
    <lineage>
        <taxon>Bacteria</taxon>
        <taxon>Pseudomonadati</taxon>
        <taxon>Pseudomonadota</taxon>
        <taxon>Betaproteobacteria</taxon>
        <taxon>Burkholderiales</taxon>
        <taxon>Oxalobacteraceae</taxon>
        <taxon>Telluria group</taxon>
        <taxon>Duganella</taxon>
    </lineage>
</organism>
<dbReference type="Gene3D" id="1.10.1220.10">
    <property type="entry name" value="Met repressor-like"/>
    <property type="match status" value="1"/>
</dbReference>
<proteinExistence type="predicted"/>
<sequence>MKTNLLIRNIDPDLLAALAKRAGQHGRSVEEEHLQILRQALQRPPRPDPQHFIAQARALRAALPSIVFNADDIDDAKRAGQK</sequence>
<dbReference type="RefSeq" id="WP_161057314.1">
    <property type="nucleotide sequence ID" value="NZ_WWCT01000024.1"/>
</dbReference>
<dbReference type="Proteomes" id="UP000642144">
    <property type="component" value="Unassembled WGS sequence"/>
</dbReference>
<dbReference type="InterPro" id="IPR053853">
    <property type="entry name" value="FitA-like_RHH"/>
</dbReference>
<dbReference type="EMBL" id="WWCT01000024">
    <property type="protein sequence ID" value="MYN29550.1"/>
    <property type="molecule type" value="Genomic_DNA"/>
</dbReference>
<evidence type="ECO:0000313" key="2">
    <source>
        <dbReference type="EMBL" id="MYN29550.1"/>
    </source>
</evidence>
<dbReference type="GO" id="GO:0003677">
    <property type="term" value="F:DNA binding"/>
    <property type="evidence" value="ECO:0007669"/>
    <property type="project" value="UniProtKB-KW"/>
</dbReference>
<name>A0ABW9W7Q7_9BURK</name>
<dbReference type="InterPro" id="IPR010985">
    <property type="entry name" value="Ribbon_hlx_hlx"/>
</dbReference>
<comment type="caution">
    <text evidence="2">The sequence shown here is derived from an EMBL/GenBank/DDBJ whole genome shotgun (WGS) entry which is preliminary data.</text>
</comment>
<accession>A0ABW9W7Q7</accession>
<keyword evidence="3" id="KW-1185">Reference proteome</keyword>
<evidence type="ECO:0000259" key="1">
    <source>
        <dbReference type="Pfam" id="PF22513"/>
    </source>
</evidence>
<gene>
    <name evidence="2" type="ORF">GTP69_24420</name>
</gene>